<accession>A0AA35V7N1</accession>
<dbReference type="Proteomes" id="UP001176960">
    <property type="component" value="Unassembled WGS sequence"/>
</dbReference>
<evidence type="ECO:0000313" key="3">
    <source>
        <dbReference type="Proteomes" id="UP001176960"/>
    </source>
</evidence>
<dbReference type="AlphaFoldDB" id="A0AA35V7N1"/>
<evidence type="ECO:0000313" key="2">
    <source>
        <dbReference type="EMBL" id="CAI9121152.1"/>
    </source>
</evidence>
<keyword evidence="3" id="KW-1185">Reference proteome</keyword>
<feature type="chain" id="PRO_5041389306" evidence="1">
    <location>
        <begin position="23"/>
        <end position="65"/>
    </location>
</feature>
<keyword evidence="1" id="KW-0732">Signal</keyword>
<organism evidence="2 3">
    <name type="scientific">Brytella acorum</name>
    <dbReference type="NCBI Taxonomy" id="2959299"/>
    <lineage>
        <taxon>Bacteria</taxon>
        <taxon>Pseudomonadati</taxon>
        <taxon>Pseudomonadota</taxon>
        <taxon>Alphaproteobacteria</taxon>
        <taxon>Acetobacterales</taxon>
        <taxon>Acetobacteraceae</taxon>
        <taxon>Brytella</taxon>
    </lineage>
</organism>
<feature type="signal peptide" evidence="1">
    <location>
        <begin position="1"/>
        <end position="22"/>
    </location>
</feature>
<proteinExistence type="predicted"/>
<name>A0AA35V7N1_9PROT</name>
<gene>
    <name evidence="2" type="ORF">LMG32879_001998</name>
</gene>
<sequence>MIRKFAVATLSLMLLGAPLAHAKPPCHDAKGKFTKCETPTKPKPCRDAKGKFVKCDASTTPATPK</sequence>
<evidence type="ECO:0000256" key="1">
    <source>
        <dbReference type="SAM" id="SignalP"/>
    </source>
</evidence>
<dbReference type="RefSeq" id="WP_289841446.1">
    <property type="nucleotide sequence ID" value="NZ_CATKSH010000011.1"/>
</dbReference>
<comment type="caution">
    <text evidence="2">The sequence shown here is derived from an EMBL/GenBank/DDBJ whole genome shotgun (WGS) entry which is preliminary data.</text>
</comment>
<dbReference type="EMBL" id="CATKSH010000011">
    <property type="protein sequence ID" value="CAI9121152.1"/>
    <property type="molecule type" value="Genomic_DNA"/>
</dbReference>
<reference evidence="2" key="1">
    <citation type="submission" date="2023-03" db="EMBL/GenBank/DDBJ databases">
        <authorList>
            <person name="Cleenwerck I."/>
        </authorList>
    </citation>
    <scope>NUCLEOTIDE SEQUENCE</scope>
    <source>
        <strain evidence="2">LMG 32879</strain>
    </source>
</reference>
<protein>
    <submittedName>
        <fullName evidence="2">Uncharacterized protein</fullName>
    </submittedName>
</protein>